<name>A0AAE0SP63_9BIVA</name>
<feature type="compositionally biased region" description="Polar residues" evidence="1">
    <location>
        <begin position="1"/>
        <end position="15"/>
    </location>
</feature>
<accession>A0AAE0SP63</accession>
<keyword evidence="3" id="KW-1185">Reference proteome</keyword>
<organism evidence="2 3">
    <name type="scientific">Potamilus streckersoni</name>
    <dbReference type="NCBI Taxonomy" id="2493646"/>
    <lineage>
        <taxon>Eukaryota</taxon>
        <taxon>Metazoa</taxon>
        <taxon>Spiralia</taxon>
        <taxon>Lophotrochozoa</taxon>
        <taxon>Mollusca</taxon>
        <taxon>Bivalvia</taxon>
        <taxon>Autobranchia</taxon>
        <taxon>Heteroconchia</taxon>
        <taxon>Palaeoheterodonta</taxon>
        <taxon>Unionida</taxon>
        <taxon>Unionoidea</taxon>
        <taxon>Unionidae</taxon>
        <taxon>Ambleminae</taxon>
        <taxon>Lampsilini</taxon>
        <taxon>Potamilus</taxon>
    </lineage>
</organism>
<proteinExistence type="predicted"/>
<reference evidence="2" key="1">
    <citation type="journal article" date="2021" name="Genome Biol. Evol.">
        <title>A High-Quality Reference Genome for a Parasitic Bivalve with Doubly Uniparental Inheritance (Bivalvia: Unionida).</title>
        <authorList>
            <person name="Smith C.H."/>
        </authorList>
    </citation>
    <scope>NUCLEOTIDE SEQUENCE</scope>
    <source>
        <strain evidence="2">CHS0354</strain>
    </source>
</reference>
<sequence length="137" mass="15439">MAAVSNLSFAHNQQPGGEKMLRKRQHEERRILTNQSIGIKKSKDETSNEPIFTSLPNSISQHSDGQSSSIEKKNRYDKTAAALQQSGLMDITIKTAELLRQSAALQKELHKLKHETSLFLQSVLNNPENEALRNFLK</sequence>
<reference evidence="2" key="2">
    <citation type="journal article" date="2021" name="Genome Biol. Evol.">
        <title>Developing a high-quality reference genome for a parasitic bivalve with doubly uniparental inheritance (Bivalvia: Unionida).</title>
        <authorList>
            <person name="Smith C.H."/>
        </authorList>
    </citation>
    <scope>NUCLEOTIDE SEQUENCE</scope>
    <source>
        <strain evidence="2">CHS0354</strain>
        <tissue evidence="2">Mantle</tissue>
    </source>
</reference>
<evidence type="ECO:0000313" key="3">
    <source>
        <dbReference type="Proteomes" id="UP001195483"/>
    </source>
</evidence>
<feature type="non-terminal residue" evidence="2">
    <location>
        <position position="137"/>
    </location>
</feature>
<evidence type="ECO:0000313" key="2">
    <source>
        <dbReference type="EMBL" id="KAK3595494.1"/>
    </source>
</evidence>
<dbReference type="PANTHER" id="PTHR34648:SF1">
    <property type="entry name" value="CLOCK-INTERACTING PACEMAKER"/>
    <property type="match status" value="1"/>
</dbReference>
<feature type="compositionally biased region" description="Polar residues" evidence="1">
    <location>
        <begin position="48"/>
        <end position="57"/>
    </location>
</feature>
<comment type="caution">
    <text evidence="2">The sequence shown here is derived from an EMBL/GenBank/DDBJ whole genome shotgun (WGS) entry which is preliminary data.</text>
</comment>
<dbReference type="Proteomes" id="UP001195483">
    <property type="component" value="Unassembled WGS sequence"/>
</dbReference>
<reference evidence="2" key="3">
    <citation type="submission" date="2023-05" db="EMBL/GenBank/DDBJ databases">
        <authorList>
            <person name="Smith C.H."/>
        </authorList>
    </citation>
    <scope>NUCLEOTIDE SEQUENCE</scope>
    <source>
        <strain evidence="2">CHS0354</strain>
        <tissue evidence="2">Mantle</tissue>
    </source>
</reference>
<protein>
    <submittedName>
        <fullName evidence="2">Uncharacterized protein</fullName>
    </submittedName>
</protein>
<feature type="region of interest" description="Disordered" evidence="1">
    <location>
        <begin position="1"/>
        <end position="75"/>
    </location>
</feature>
<dbReference type="AlphaFoldDB" id="A0AAE0SP63"/>
<evidence type="ECO:0000256" key="1">
    <source>
        <dbReference type="SAM" id="MobiDB-lite"/>
    </source>
</evidence>
<gene>
    <name evidence="2" type="ORF">CHS0354_021591</name>
</gene>
<dbReference type="EMBL" id="JAEAOA010001323">
    <property type="protein sequence ID" value="KAK3595494.1"/>
    <property type="molecule type" value="Genomic_DNA"/>
</dbReference>
<dbReference type="Pfam" id="PF15800">
    <property type="entry name" value="CiPC"/>
    <property type="match status" value="1"/>
</dbReference>
<dbReference type="PANTHER" id="PTHR34648">
    <property type="entry name" value="CLOCK-INTERACTING PACEMAKER"/>
    <property type="match status" value="1"/>
</dbReference>
<feature type="compositionally biased region" description="Low complexity" evidence="1">
    <location>
        <begin position="58"/>
        <end position="69"/>
    </location>
</feature>
<dbReference type="GO" id="GO:0042754">
    <property type="term" value="P:negative regulation of circadian rhythm"/>
    <property type="evidence" value="ECO:0007669"/>
    <property type="project" value="InterPro"/>
</dbReference>
<dbReference type="GO" id="GO:0005634">
    <property type="term" value="C:nucleus"/>
    <property type="evidence" value="ECO:0007669"/>
    <property type="project" value="TreeGrafter"/>
</dbReference>
<dbReference type="InterPro" id="IPR031602">
    <property type="entry name" value="CIPC"/>
</dbReference>
<dbReference type="GO" id="GO:0045892">
    <property type="term" value="P:negative regulation of DNA-templated transcription"/>
    <property type="evidence" value="ECO:0007669"/>
    <property type="project" value="InterPro"/>
</dbReference>